<evidence type="ECO:0000313" key="2">
    <source>
        <dbReference type="EMBL" id="CDQ22513.1"/>
    </source>
</evidence>
<dbReference type="Pfam" id="PF00085">
    <property type="entry name" value="Thioredoxin"/>
    <property type="match status" value="1"/>
</dbReference>
<proteinExistence type="predicted"/>
<reference evidence="3" key="1">
    <citation type="submission" date="2014-03" db="EMBL/GenBank/DDBJ databases">
        <authorList>
            <person name="Urmite Genomes U."/>
        </authorList>
    </citation>
    <scope>NUCLEOTIDE SEQUENCE [LARGE SCALE GENOMIC DNA]</scope>
    <source>
        <strain evidence="3">HD-03</strain>
    </source>
</reference>
<dbReference type="Gene3D" id="3.40.30.10">
    <property type="entry name" value="Glutaredoxin"/>
    <property type="match status" value="1"/>
</dbReference>
<comment type="caution">
    <text evidence="2">The sequence shown here is derived from an EMBL/GenBank/DDBJ whole genome shotgun (WGS) entry which is preliminary data.</text>
</comment>
<feature type="domain" description="Thioredoxin" evidence="1">
    <location>
        <begin position="18"/>
        <end position="87"/>
    </location>
</feature>
<evidence type="ECO:0000313" key="3">
    <source>
        <dbReference type="Proteomes" id="UP000028868"/>
    </source>
</evidence>
<protein>
    <submittedName>
        <fullName evidence="2">Thioredoxin</fullName>
    </submittedName>
</protein>
<gene>
    <name evidence="2" type="ORF">BN983_00726</name>
</gene>
<dbReference type="EMBL" id="CCDI010000001">
    <property type="protein sequence ID" value="CDQ22513.1"/>
    <property type="molecule type" value="Genomic_DNA"/>
</dbReference>
<reference evidence="2 3" key="2">
    <citation type="submission" date="2014-05" db="EMBL/GenBank/DDBJ databases">
        <title>Draft genome sequence of Halobacillus karajensis HK-03.</title>
        <authorList>
            <person name="Khelaifia S."/>
            <person name="Croce O."/>
            <person name="Lagier J.C."/>
            <person name="Raoult D."/>
        </authorList>
    </citation>
    <scope>NUCLEOTIDE SEQUENCE [LARGE SCALE GENOMIC DNA]</scope>
    <source>
        <strain evidence="2 3">HD-03</strain>
    </source>
</reference>
<accession>A0A024P3A1</accession>
<dbReference type="InterPro" id="IPR013766">
    <property type="entry name" value="Thioredoxin_domain"/>
</dbReference>
<evidence type="ECO:0000259" key="1">
    <source>
        <dbReference type="Pfam" id="PF00085"/>
    </source>
</evidence>
<organism evidence="2 3">
    <name type="scientific">Halobacillus karajensis</name>
    <dbReference type="NCBI Taxonomy" id="195088"/>
    <lineage>
        <taxon>Bacteria</taxon>
        <taxon>Bacillati</taxon>
        <taxon>Bacillota</taxon>
        <taxon>Bacilli</taxon>
        <taxon>Bacillales</taxon>
        <taxon>Bacillaceae</taxon>
        <taxon>Halobacillus</taxon>
    </lineage>
</organism>
<dbReference type="SUPFAM" id="SSF52833">
    <property type="entry name" value="Thioredoxin-like"/>
    <property type="match status" value="1"/>
</dbReference>
<dbReference type="AlphaFoldDB" id="A0A024P3A1"/>
<name>A0A024P3A1_9BACI</name>
<keyword evidence="3" id="KW-1185">Reference proteome</keyword>
<dbReference type="InterPro" id="IPR036249">
    <property type="entry name" value="Thioredoxin-like_sf"/>
</dbReference>
<sequence length="104" mass="12021">MQEMQSGDGKRTLDAPGTTLIFIHSPFCGTCHLARKMLTTLEVVFNREVFKELNASLYPELMKKYKIESVPCLVVTKQGQIKQKIYAFHSVSHMYEQVVKYVEY</sequence>
<dbReference type="Proteomes" id="UP000028868">
    <property type="component" value="Unassembled WGS sequence"/>
</dbReference>
<dbReference type="CDD" id="cd02947">
    <property type="entry name" value="TRX_family"/>
    <property type="match status" value="1"/>
</dbReference>